<evidence type="ECO:0000256" key="1">
    <source>
        <dbReference type="SAM" id="MobiDB-lite"/>
    </source>
</evidence>
<feature type="compositionally biased region" description="Basic residues" evidence="1">
    <location>
        <begin position="17"/>
        <end position="33"/>
    </location>
</feature>
<feature type="compositionally biased region" description="Low complexity" evidence="1">
    <location>
        <begin position="7"/>
        <end position="16"/>
    </location>
</feature>
<dbReference type="EMBL" id="CAFBON010000374">
    <property type="protein sequence ID" value="CAB5013418.1"/>
    <property type="molecule type" value="Genomic_DNA"/>
</dbReference>
<protein>
    <submittedName>
        <fullName evidence="2">Unannotated protein</fullName>
    </submittedName>
</protein>
<feature type="region of interest" description="Disordered" evidence="1">
    <location>
        <begin position="161"/>
        <end position="206"/>
    </location>
</feature>
<feature type="compositionally biased region" description="Low complexity" evidence="1">
    <location>
        <begin position="105"/>
        <end position="119"/>
    </location>
</feature>
<evidence type="ECO:0000313" key="3">
    <source>
        <dbReference type="EMBL" id="CAB5013418.1"/>
    </source>
</evidence>
<reference evidence="2" key="1">
    <citation type="submission" date="2020-05" db="EMBL/GenBank/DDBJ databases">
        <authorList>
            <person name="Chiriac C."/>
            <person name="Salcher M."/>
            <person name="Ghai R."/>
            <person name="Kavagutti S V."/>
        </authorList>
    </citation>
    <scope>NUCLEOTIDE SEQUENCE</scope>
</reference>
<accession>A0A6J6R2V5</accession>
<feature type="compositionally biased region" description="Low complexity" evidence="1">
    <location>
        <begin position="71"/>
        <end position="83"/>
    </location>
</feature>
<evidence type="ECO:0000313" key="2">
    <source>
        <dbReference type="EMBL" id="CAB4717429.1"/>
    </source>
</evidence>
<feature type="compositionally biased region" description="Low complexity" evidence="1">
    <location>
        <begin position="192"/>
        <end position="206"/>
    </location>
</feature>
<dbReference type="EMBL" id="CAEZXX010000108">
    <property type="protein sequence ID" value="CAB4717429.1"/>
    <property type="molecule type" value="Genomic_DNA"/>
</dbReference>
<feature type="region of interest" description="Disordered" evidence="1">
    <location>
        <begin position="1"/>
        <end position="147"/>
    </location>
</feature>
<gene>
    <name evidence="2" type="ORF">UFOPK2602_01501</name>
    <name evidence="3" type="ORF">UFOPK3954_02431</name>
</gene>
<organism evidence="2">
    <name type="scientific">freshwater metagenome</name>
    <dbReference type="NCBI Taxonomy" id="449393"/>
    <lineage>
        <taxon>unclassified sequences</taxon>
        <taxon>metagenomes</taxon>
        <taxon>ecological metagenomes</taxon>
    </lineage>
</organism>
<proteinExistence type="predicted"/>
<name>A0A6J6R2V5_9ZZZZ</name>
<dbReference type="AlphaFoldDB" id="A0A6J6R2V5"/>
<sequence length="206" mass="22443">MKLERNAASGARFRMSAMRRRKRSPSPHRRMRRSSGLETCWSERSKYGTPVEMTASIRSSDRSEGYRYNRRTQSARSATARTSETIEPAPNSSGRSLPYEARSWATSTISRASSDSTSARIDDTSRLRWGPRNEGIAQNPHDRSQPSAIFTYAQGELDLGRGRLSRSSIGAGPAGDTPSDLRPSVTGTPKPATWSTSGSASASSAP</sequence>